<dbReference type="GO" id="GO:1901135">
    <property type="term" value="P:carbohydrate derivative metabolic process"/>
    <property type="evidence" value="ECO:0007669"/>
    <property type="project" value="InterPro"/>
</dbReference>
<dbReference type="InterPro" id="IPR009057">
    <property type="entry name" value="Homeodomain-like_sf"/>
</dbReference>
<dbReference type="InterPro" id="IPR000281">
    <property type="entry name" value="HTH_RpiR"/>
</dbReference>
<evidence type="ECO:0000256" key="1">
    <source>
        <dbReference type="ARBA" id="ARBA00023015"/>
    </source>
</evidence>
<evidence type="ECO:0000259" key="5">
    <source>
        <dbReference type="PROSITE" id="PS51464"/>
    </source>
</evidence>
<evidence type="ECO:0000313" key="7">
    <source>
        <dbReference type="Proteomes" id="UP000095594"/>
    </source>
</evidence>
<evidence type="ECO:0000256" key="2">
    <source>
        <dbReference type="ARBA" id="ARBA00023125"/>
    </source>
</evidence>
<dbReference type="EMBL" id="CYZX01000025">
    <property type="protein sequence ID" value="CUP06807.1"/>
    <property type="molecule type" value="Genomic_DNA"/>
</dbReference>
<dbReference type="PANTHER" id="PTHR30514">
    <property type="entry name" value="GLUCOKINASE"/>
    <property type="match status" value="1"/>
</dbReference>
<dbReference type="GO" id="GO:0003700">
    <property type="term" value="F:DNA-binding transcription factor activity"/>
    <property type="evidence" value="ECO:0007669"/>
    <property type="project" value="InterPro"/>
</dbReference>
<dbReference type="InterPro" id="IPR046348">
    <property type="entry name" value="SIS_dom_sf"/>
</dbReference>
<dbReference type="GO" id="GO:0003677">
    <property type="term" value="F:DNA binding"/>
    <property type="evidence" value="ECO:0007669"/>
    <property type="project" value="UniProtKB-KW"/>
</dbReference>
<dbReference type="SUPFAM" id="SSF53697">
    <property type="entry name" value="SIS domain"/>
    <property type="match status" value="1"/>
</dbReference>
<dbReference type="GO" id="GO:0097367">
    <property type="term" value="F:carbohydrate derivative binding"/>
    <property type="evidence" value="ECO:0007669"/>
    <property type="project" value="InterPro"/>
</dbReference>
<name>A0A174K9P9_9CLOT</name>
<feature type="domain" description="SIS" evidence="5">
    <location>
        <begin position="103"/>
        <end position="242"/>
    </location>
</feature>
<keyword evidence="1" id="KW-0805">Transcription regulation</keyword>
<keyword evidence="2" id="KW-0238">DNA-binding</keyword>
<dbReference type="Gene3D" id="1.10.10.10">
    <property type="entry name" value="Winged helix-like DNA-binding domain superfamily/Winged helix DNA-binding domain"/>
    <property type="match status" value="1"/>
</dbReference>
<dbReference type="InterPro" id="IPR047640">
    <property type="entry name" value="RpiR-like"/>
</dbReference>
<dbReference type="PANTHER" id="PTHR30514:SF1">
    <property type="entry name" value="HTH-TYPE TRANSCRIPTIONAL REGULATOR HEXR-RELATED"/>
    <property type="match status" value="1"/>
</dbReference>
<dbReference type="Gene3D" id="3.40.50.10490">
    <property type="entry name" value="Glucose-6-phosphate isomerase like protein, domain 1"/>
    <property type="match status" value="1"/>
</dbReference>
<accession>A0A174K9P9</accession>
<dbReference type="OrthoDB" id="1648815at2"/>
<dbReference type="Pfam" id="PF01380">
    <property type="entry name" value="SIS"/>
    <property type="match status" value="1"/>
</dbReference>
<proteinExistence type="predicted"/>
<gene>
    <name evidence="6" type="primary">rpiR</name>
    <name evidence="6" type="ORF">ERS852471_02921</name>
</gene>
<dbReference type="AlphaFoldDB" id="A0A174K9P9"/>
<protein>
    <submittedName>
        <fullName evidence="6">Transcriptional regulator, RpiR family</fullName>
    </submittedName>
</protein>
<reference evidence="6 7" key="1">
    <citation type="submission" date="2015-09" db="EMBL/GenBank/DDBJ databases">
        <authorList>
            <consortium name="Pathogen Informatics"/>
        </authorList>
    </citation>
    <scope>NUCLEOTIDE SEQUENCE [LARGE SCALE GENOMIC DNA]</scope>
    <source>
        <strain evidence="6 7">2789STDY5834856</strain>
    </source>
</reference>
<dbReference type="SUPFAM" id="SSF46689">
    <property type="entry name" value="Homeodomain-like"/>
    <property type="match status" value="1"/>
</dbReference>
<dbReference type="PROSITE" id="PS51071">
    <property type="entry name" value="HTH_RPIR"/>
    <property type="match status" value="1"/>
</dbReference>
<dbReference type="InterPro" id="IPR036388">
    <property type="entry name" value="WH-like_DNA-bd_sf"/>
</dbReference>
<dbReference type="CDD" id="cd05013">
    <property type="entry name" value="SIS_RpiR"/>
    <property type="match status" value="1"/>
</dbReference>
<dbReference type="Proteomes" id="UP000095594">
    <property type="component" value="Unassembled WGS sequence"/>
</dbReference>
<sequence>MNLLEKVKSLNELEYSIYVHLNKDKNKVKDLRLKEVADELHVSASMITRVCKKLGFDGFSEYKLHLRYNEENNRKVKDEKLNYLLDYFQRSTTENSILEIKKVANAIVNSNEVLFLGLGLSSAIAKYGALLLNRKGFRTAFVDDMSWRVENIYDSKTLAIILTVSGETEEVNKAILNLKTRDIKIVVISNSEMSTAASLADYSIGYYVPNSRDKYFHNSATQVPVIHIIESISDEVQNLIKL</sequence>
<dbReference type="InterPro" id="IPR035472">
    <property type="entry name" value="RpiR-like_SIS"/>
</dbReference>
<dbReference type="InterPro" id="IPR001347">
    <property type="entry name" value="SIS_dom"/>
</dbReference>
<organism evidence="6 7">
    <name type="scientific">Clostridium disporicum</name>
    <dbReference type="NCBI Taxonomy" id="84024"/>
    <lineage>
        <taxon>Bacteria</taxon>
        <taxon>Bacillati</taxon>
        <taxon>Bacillota</taxon>
        <taxon>Clostridia</taxon>
        <taxon>Eubacteriales</taxon>
        <taxon>Clostridiaceae</taxon>
        <taxon>Clostridium</taxon>
    </lineage>
</organism>
<evidence type="ECO:0000313" key="6">
    <source>
        <dbReference type="EMBL" id="CUP06807.1"/>
    </source>
</evidence>
<dbReference type="PROSITE" id="PS51464">
    <property type="entry name" value="SIS"/>
    <property type="match status" value="1"/>
</dbReference>
<evidence type="ECO:0000256" key="3">
    <source>
        <dbReference type="ARBA" id="ARBA00023163"/>
    </source>
</evidence>
<keyword evidence="3" id="KW-0804">Transcription</keyword>
<evidence type="ECO:0000259" key="4">
    <source>
        <dbReference type="PROSITE" id="PS51071"/>
    </source>
</evidence>
<dbReference type="RefSeq" id="WP_055267793.1">
    <property type="nucleotide sequence ID" value="NZ_CABIXQ010000025.1"/>
</dbReference>
<dbReference type="Pfam" id="PF01418">
    <property type="entry name" value="HTH_6"/>
    <property type="match status" value="1"/>
</dbReference>
<feature type="domain" description="HTH rpiR-type" evidence="4">
    <location>
        <begin position="1"/>
        <end position="73"/>
    </location>
</feature>